<dbReference type="SUPFAM" id="SSF48452">
    <property type="entry name" value="TPR-like"/>
    <property type="match status" value="1"/>
</dbReference>
<keyword evidence="6" id="KW-1185">Reference proteome</keyword>
<dbReference type="GO" id="GO:0070062">
    <property type="term" value="C:extracellular exosome"/>
    <property type="evidence" value="ECO:0007669"/>
    <property type="project" value="TreeGrafter"/>
</dbReference>
<dbReference type="InterPro" id="IPR052628">
    <property type="entry name" value="CFAP70"/>
</dbReference>
<dbReference type="GO" id="GO:0031514">
    <property type="term" value="C:motile cilium"/>
    <property type="evidence" value="ECO:0007669"/>
    <property type="project" value="TreeGrafter"/>
</dbReference>
<dbReference type="PANTHER" id="PTHR44314">
    <property type="entry name" value="CILIA- AND FLAGELLA-ASSOCIATED PROTEIN 70"/>
    <property type="match status" value="1"/>
</dbReference>
<keyword evidence="1" id="KW-0677">Repeat</keyword>
<feature type="region of interest" description="Disordered" evidence="4">
    <location>
        <begin position="427"/>
        <end position="446"/>
    </location>
</feature>
<evidence type="ECO:0000313" key="5">
    <source>
        <dbReference type="EMBL" id="KRF82010.1"/>
    </source>
</evidence>
<dbReference type="Proteomes" id="UP000008792">
    <property type="component" value="Unassembled WGS sequence"/>
</dbReference>
<proteinExistence type="predicted"/>
<dbReference type="Gene3D" id="1.25.40.10">
    <property type="entry name" value="Tetratricopeptide repeat domain"/>
    <property type="match status" value="1"/>
</dbReference>
<dbReference type="EMBL" id="CH940649">
    <property type="protein sequence ID" value="KRF82010.1"/>
    <property type="molecule type" value="Genomic_DNA"/>
</dbReference>
<evidence type="ECO:0000313" key="6">
    <source>
        <dbReference type="Proteomes" id="UP000008792"/>
    </source>
</evidence>
<dbReference type="STRING" id="7244.A0A0Q9WBW4"/>
<keyword evidence="3" id="KW-0175">Coiled coil</keyword>
<dbReference type="InterPro" id="IPR011990">
    <property type="entry name" value="TPR-like_helical_dom_sf"/>
</dbReference>
<dbReference type="AlphaFoldDB" id="A0A0Q9WBW4"/>
<feature type="coiled-coil region" evidence="3">
    <location>
        <begin position="573"/>
        <end position="609"/>
    </location>
</feature>
<dbReference type="OrthoDB" id="10262375at2759"/>
<keyword evidence="2" id="KW-0802">TPR repeat</keyword>
<evidence type="ECO:0000256" key="1">
    <source>
        <dbReference type="ARBA" id="ARBA00022737"/>
    </source>
</evidence>
<evidence type="ECO:0000256" key="3">
    <source>
        <dbReference type="SAM" id="Coils"/>
    </source>
</evidence>
<evidence type="ECO:0000256" key="4">
    <source>
        <dbReference type="SAM" id="MobiDB-lite"/>
    </source>
</evidence>
<evidence type="ECO:0000256" key="2">
    <source>
        <dbReference type="ARBA" id="ARBA00022803"/>
    </source>
</evidence>
<feature type="compositionally biased region" description="Low complexity" evidence="4">
    <location>
        <begin position="427"/>
        <end position="442"/>
    </location>
</feature>
<organism evidence="5 6">
    <name type="scientific">Drosophila virilis</name>
    <name type="common">Fruit fly</name>
    <dbReference type="NCBI Taxonomy" id="7244"/>
    <lineage>
        <taxon>Eukaryota</taxon>
        <taxon>Metazoa</taxon>
        <taxon>Ecdysozoa</taxon>
        <taxon>Arthropoda</taxon>
        <taxon>Hexapoda</taxon>
        <taxon>Insecta</taxon>
        <taxon>Pterygota</taxon>
        <taxon>Neoptera</taxon>
        <taxon>Endopterygota</taxon>
        <taxon>Diptera</taxon>
        <taxon>Brachycera</taxon>
        <taxon>Muscomorpha</taxon>
        <taxon>Ephydroidea</taxon>
        <taxon>Drosophilidae</taxon>
        <taxon>Drosophila</taxon>
    </lineage>
</organism>
<protein>
    <submittedName>
        <fullName evidence="5">Uncharacterized protein, isoform B</fullName>
    </submittedName>
</protein>
<name>A0A0Q9WBW4_DROVI</name>
<reference evidence="5 6" key="1">
    <citation type="journal article" date="2007" name="Nature">
        <title>Evolution of genes and genomes on the Drosophila phylogeny.</title>
        <authorList>
            <consortium name="Drosophila 12 Genomes Consortium"/>
            <person name="Clark A.G."/>
            <person name="Eisen M.B."/>
            <person name="Smith D.R."/>
            <person name="Bergman C.M."/>
            <person name="Oliver B."/>
            <person name="Markow T.A."/>
            <person name="Kaufman T.C."/>
            <person name="Kellis M."/>
            <person name="Gelbart W."/>
            <person name="Iyer V.N."/>
            <person name="Pollard D.A."/>
            <person name="Sackton T.B."/>
            <person name="Larracuente A.M."/>
            <person name="Singh N.D."/>
            <person name="Abad J.P."/>
            <person name="Abt D.N."/>
            <person name="Adryan B."/>
            <person name="Aguade M."/>
            <person name="Akashi H."/>
            <person name="Anderson W.W."/>
            <person name="Aquadro C.F."/>
            <person name="Ardell D.H."/>
            <person name="Arguello R."/>
            <person name="Artieri C.G."/>
            <person name="Barbash D.A."/>
            <person name="Barker D."/>
            <person name="Barsanti P."/>
            <person name="Batterham P."/>
            <person name="Batzoglou S."/>
            <person name="Begun D."/>
            <person name="Bhutkar A."/>
            <person name="Blanco E."/>
            <person name="Bosak S.A."/>
            <person name="Bradley R.K."/>
            <person name="Brand A.D."/>
            <person name="Brent M.R."/>
            <person name="Brooks A.N."/>
            <person name="Brown R.H."/>
            <person name="Butlin R.K."/>
            <person name="Caggese C."/>
            <person name="Calvi B.R."/>
            <person name="Bernardo de Carvalho A."/>
            <person name="Caspi A."/>
            <person name="Castrezana S."/>
            <person name="Celniker S.E."/>
            <person name="Chang J.L."/>
            <person name="Chapple C."/>
            <person name="Chatterji S."/>
            <person name="Chinwalla A."/>
            <person name="Civetta A."/>
            <person name="Clifton S.W."/>
            <person name="Comeron J.M."/>
            <person name="Costello J.C."/>
            <person name="Coyne J.A."/>
            <person name="Daub J."/>
            <person name="David R.G."/>
            <person name="Delcher A.L."/>
            <person name="Delehaunty K."/>
            <person name="Do C.B."/>
            <person name="Ebling H."/>
            <person name="Edwards K."/>
            <person name="Eickbush T."/>
            <person name="Evans J.D."/>
            <person name="Filipski A."/>
            <person name="Findeiss S."/>
            <person name="Freyhult E."/>
            <person name="Fulton L."/>
            <person name="Fulton R."/>
            <person name="Garcia A.C."/>
            <person name="Gardiner A."/>
            <person name="Garfield D.A."/>
            <person name="Garvin B.E."/>
            <person name="Gibson G."/>
            <person name="Gilbert D."/>
            <person name="Gnerre S."/>
            <person name="Godfrey J."/>
            <person name="Good R."/>
            <person name="Gotea V."/>
            <person name="Gravely B."/>
            <person name="Greenberg A.J."/>
            <person name="Griffiths-Jones S."/>
            <person name="Gross S."/>
            <person name="Guigo R."/>
            <person name="Gustafson E.A."/>
            <person name="Haerty W."/>
            <person name="Hahn M.W."/>
            <person name="Halligan D.L."/>
            <person name="Halpern A.L."/>
            <person name="Halter G.M."/>
            <person name="Han M.V."/>
            <person name="Heger A."/>
            <person name="Hillier L."/>
            <person name="Hinrichs A.S."/>
            <person name="Holmes I."/>
            <person name="Hoskins R.A."/>
            <person name="Hubisz M.J."/>
            <person name="Hultmark D."/>
            <person name="Huntley M.A."/>
            <person name="Jaffe D.B."/>
            <person name="Jagadeeshan S."/>
            <person name="Jeck W.R."/>
            <person name="Johnson J."/>
            <person name="Jones C.D."/>
            <person name="Jordan W.C."/>
            <person name="Karpen G.H."/>
            <person name="Kataoka E."/>
            <person name="Keightley P.D."/>
            <person name="Kheradpour P."/>
            <person name="Kirkness E.F."/>
            <person name="Koerich L.B."/>
            <person name="Kristiansen K."/>
            <person name="Kudrna D."/>
            <person name="Kulathinal R.J."/>
            <person name="Kumar S."/>
            <person name="Kwok R."/>
            <person name="Lander E."/>
            <person name="Langley C.H."/>
            <person name="Lapoint R."/>
            <person name="Lazzaro B.P."/>
            <person name="Lee S.J."/>
            <person name="Levesque L."/>
            <person name="Li R."/>
            <person name="Lin C.F."/>
            <person name="Lin M.F."/>
            <person name="Lindblad-Toh K."/>
            <person name="Llopart A."/>
            <person name="Long M."/>
            <person name="Low L."/>
            <person name="Lozovsky E."/>
            <person name="Lu J."/>
            <person name="Luo M."/>
            <person name="Machado C.A."/>
            <person name="Makalowski W."/>
            <person name="Marzo M."/>
            <person name="Matsuda M."/>
            <person name="Matzkin L."/>
            <person name="McAllister B."/>
            <person name="McBride C.S."/>
            <person name="McKernan B."/>
            <person name="McKernan K."/>
            <person name="Mendez-Lago M."/>
            <person name="Minx P."/>
            <person name="Mollenhauer M.U."/>
            <person name="Montooth K."/>
            <person name="Mount S.M."/>
            <person name="Mu X."/>
            <person name="Myers E."/>
            <person name="Negre B."/>
            <person name="Newfeld S."/>
            <person name="Nielsen R."/>
            <person name="Noor M.A."/>
            <person name="O'Grady P."/>
            <person name="Pachter L."/>
            <person name="Papaceit M."/>
            <person name="Parisi M.J."/>
            <person name="Parisi M."/>
            <person name="Parts L."/>
            <person name="Pedersen J.S."/>
            <person name="Pesole G."/>
            <person name="Phillippy A.M."/>
            <person name="Ponting C.P."/>
            <person name="Pop M."/>
            <person name="Porcelli D."/>
            <person name="Powell J.R."/>
            <person name="Prohaska S."/>
            <person name="Pruitt K."/>
            <person name="Puig M."/>
            <person name="Quesneville H."/>
            <person name="Ram K.R."/>
            <person name="Rand D."/>
            <person name="Rasmussen M.D."/>
            <person name="Reed L.K."/>
            <person name="Reenan R."/>
            <person name="Reily A."/>
            <person name="Remington K.A."/>
            <person name="Rieger T.T."/>
            <person name="Ritchie M.G."/>
            <person name="Robin C."/>
            <person name="Rogers Y.H."/>
            <person name="Rohde C."/>
            <person name="Rozas J."/>
            <person name="Rubenfield M.J."/>
            <person name="Ruiz A."/>
            <person name="Russo S."/>
            <person name="Salzberg S.L."/>
            <person name="Sanchez-Gracia A."/>
            <person name="Saranga D.J."/>
            <person name="Sato H."/>
            <person name="Schaeffer S.W."/>
            <person name="Schatz M.C."/>
            <person name="Schlenke T."/>
            <person name="Schwartz R."/>
            <person name="Segarra C."/>
            <person name="Singh R.S."/>
            <person name="Sirot L."/>
            <person name="Sirota M."/>
            <person name="Sisneros N.B."/>
            <person name="Smith C.D."/>
            <person name="Smith T.F."/>
            <person name="Spieth J."/>
            <person name="Stage D.E."/>
            <person name="Stark A."/>
            <person name="Stephan W."/>
            <person name="Strausberg R.L."/>
            <person name="Strempel S."/>
            <person name="Sturgill D."/>
            <person name="Sutton G."/>
            <person name="Sutton G.G."/>
            <person name="Tao W."/>
            <person name="Teichmann S."/>
            <person name="Tobari Y.N."/>
            <person name="Tomimura Y."/>
            <person name="Tsolas J.M."/>
            <person name="Valente V.L."/>
            <person name="Venter E."/>
            <person name="Venter J.C."/>
            <person name="Vicario S."/>
            <person name="Vieira F.G."/>
            <person name="Vilella A.J."/>
            <person name="Villasante A."/>
            <person name="Walenz B."/>
            <person name="Wang J."/>
            <person name="Wasserman M."/>
            <person name="Watts T."/>
            <person name="Wilson D."/>
            <person name="Wilson R.K."/>
            <person name="Wing R.A."/>
            <person name="Wolfner M.F."/>
            <person name="Wong A."/>
            <person name="Wong G.K."/>
            <person name="Wu C.I."/>
            <person name="Wu G."/>
            <person name="Yamamoto D."/>
            <person name="Yang H.P."/>
            <person name="Yang S.P."/>
            <person name="Yorke J.A."/>
            <person name="Yoshida K."/>
            <person name="Zdobnov E."/>
            <person name="Zhang P."/>
            <person name="Zhang Y."/>
            <person name="Zimin A.V."/>
            <person name="Baldwin J."/>
            <person name="Abdouelleil A."/>
            <person name="Abdulkadir J."/>
            <person name="Abebe A."/>
            <person name="Abera B."/>
            <person name="Abreu J."/>
            <person name="Acer S.C."/>
            <person name="Aftuck L."/>
            <person name="Alexander A."/>
            <person name="An P."/>
            <person name="Anderson E."/>
            <person name="Anderson S."/>
            <person name="Arachi H."/>
            <person name="Azer M."/>
            <person name="Bachantsang P."/>
            <person name="Barry A."/>
            <person name="Bayul T."/>
            <person name="Berlin A."/>
            <person name="Bessette D."/>
            <person name="Bloom T."/>
            <person name="Blye J."/>
            <person name="Boguslavskiy L."/>
            <person name="Bonnet C."/>
            <person name="Boukhgalter B."/>
            <person name="Bourzgui I."/>
            <person name="Brown A."/>
            <person name="Cahill P."/>
            <person name="Channer S."/>
            <person name="Cheshatsang Y."/>
            <person name="Chuda L."/>
            <person name="Citroen M."/>
            <person name="Collymore A."/>
            <person name="Cooke P."/>
            <person name="Costello M."/>
            <person name="D'Aco K."/>
            <person name="Daza R."/>
            <person name="De Haan G."/>
            <person name="DeGray S."/>
            <person name="DeMaso C."/>
            <person name="Dhargay N."/>
            <person name="Dooley K."/>
            <person name="Dooley E."/>
            <person name="Doricent M."/>
            <person name="Dorje P."/>
            <person name="Dorjee K."/>
            <person name="Dupes A."/>
            <person name="Elong R."/>
            <person name="Falk J."/>
            <person name="Farina A."/>
            <person name="Faro S."/>
            <person name="Ferguson D."/>
            <person name="Fisher S."/>
            <person name="Foley C.D."/>
            <person name="Franke A."/>
            <person name="Friedrich D."/>
            <person name="Gadbois L."/>
            <person name="Gearin G."/>
            <person name="Gearin C.R."/>
            <person name="Giannoukos G."/>
            <person name="Goode T."/>
            <person name="Graham J."/>
            <person name="Grandbois E."/>
            <person name="Grewal S."/>
            <person name="Gyaltsen K."/>
            <person name="Hafez N."/>
            <person name="Hagos B."/>
            <person name="Hall J."/>
            <person name="Henson C."/>
            <person name="Hollinger A."/>
            <person name="Honan T."/>
            <person name="Huard M.D."/>
            <person name="Hughes L."/>
            <person name="Hurhula B."/>
            <person name="Husby M.E."/>
            <person name="Kamat A."/>
            <person name="Kanga B."/>
            <person name="Kashin S."/>
            <person name="Khazanovich D."/>
            <person name="Kisner P."/>
            <person name="Lance K."/>
            <person name="Lara M."/>
            <person name="Lee W."/>
            <person name="Lennon N."/>
            <person name="Letendre F."/>
            <person name="LeVine R."/>
            <person name="Lipovsky A."/>
            <person name="Liu X."/>
            <person name="Liu J."/>
            <person name="Liu S."/>
            <person name="Lokyitsang T."/>
            <person name="Lokyitsang Y."/>
            <person name="Lubonja R."/>
            <person name="Lui A."/>
            <person name="MacDonald P."/>
            <person name="Magnisalis V."/>
            <person name="Maru K."/>
            <person name="Matthews C."/>
            <person name="McCusker W."/>
            <person name="McDonough S."/>
            <person name="Mehta T."/>
            <person name="Meldrim J."/>
            <person name="Meneus L."/>
            <person name="Mihai O."/>
            <person name="Mihalev A."/>
            <person name="Mihova T."/>
            <person name="Mittelman R."/>
            <person name="Mlenga V."/>
            <person name="Montmayeur A."/>
            <person name="Mulrain L."/>
            <person name="Navidi A."/>
            <person name="Naylor J."/>
            <person name="Negash T."/>
            <person name="Nguyen T."/>
            <person name="Nguyen N."/>
            <person name="Nicol R."/>
            <person name="Norbu C."/>
            <person name="Norbu N."/>
            <person name="Novod N."/>
            <person name="O'Neill B."/>
            <person name="Osman S."/>
            <person name="Markiewicz E."/>
            <person name="Oyono O.L."/>
            <person name="Patti C."/>
            <person name="Phunkhang P."/>
            <person name="Pierre F."/>
            <person name="Priest M."/>
            <person name="Raghuraman S."/>
            <person name="Rege F."/>
            <person name="Reyes R."/>
            <person name="Rise C."/>
            <person name="Rogov P."/>
            <person name="Ross K."/>
            <person name="Ryan E."/>
            <person name="Settipalli S."/>
            <person name="Shea T."/>
            <person name="Sherpa N."/>
            <person name="Shi L."/>
            <person name="Shih D."/>
            <person name="Sparrow T."/>
            <person name="Spaulding J."/>
            <person name="Stalker J."/>
            <person name="Stange-Thomann N."/>
            <person name="Stavropoulos S."/>
            <person name="Stone C."/>
            <person name="Strader C."/>
            <person name="Tesfaye S."/>
            <person name="Thomson T."/>
            <person name="Thoulutsang Y."/>
            <person name="Thoulutsang D."/>
            <person name="Topham K."/>
            <person name="Topping I."/>
            <person name="Tsamla T."/>
            <person name="Vassiliev H."/>
            <person name="Vo A."/>
            <person name="Wangchuk T."/>
            <person name="Wangdi T."/>
            <person name="Weiand M."/>
            <person name="Wilkinson J."/>
            <person name="Wilson A."/>
            <person name="Yadav S."/>
            <person name="Young G."/>
            <person name="Yu Q."/>
            <person name="Zembek L."/>
            <person name="Zhong D."/>
            <person name="Zimmer A."/>
            <person name="Zwirko Z."/>
            <person name="Jaffe D.B."/>
            <person name="Alvarez P."/>
            <person name="Brockman W."/>
            <person name="Butler J."/>
            <person name="Chin C."/>
            <person name="Gnerre S."/>
            <person name="Grabherr M."/>
            <person name="Kleber M."/>
            <person name="Mauceli E."/>
            <person name="MacCallum I."/>
        </authorList>
    </citation>
    <scope>NUCLEOTIDE SEQUENCE [LARGE SCALE GENOMIC DNA]</scope>
    <source>
        <strain evidence="6">Tucson 15010-1051.87</strain>
    </source>
</reference>
<dbReference type="InParanoid" id="A0A0Q9WBW4"/>
<accession>A0A0Q9WBW4</accession>
<dbReference type="GO" id="GO:0003341">
    <property type="term" value="P:cilium movement"/>
    <property type="evidence" value="ECO:0007669"/>
    <property type="project" value="TreeGrafter"/>
</dbReference>
<dbReference type="FunCoup" id="A0A0Q9WBW4">
    <property type="interactions" value="14"/>
</dbReference>
<dbReference type="GO" id="GO:0060271">
    <property type="term" value="P:cilium assembly"/>
    <property type="evidence" value="ECO:0007669"/>
    <property type="project" value="TreeGrafter"/>
</dbReference>
<sequence>MPQKKGNQAPVTSETDVVFKPLPPNIFLYIQLAHIDIPPNITDPLEIHLDQGGSLIIKCVEHYNTDGIIVQDEFHLKPTYTLVFQQDNLDRINHAADNPLLIKLYMCKTDEPTYYATEEMEVEAEASDLLSTLFDKIEQSTDVTAELSFDETKVEMVLLCVGYLDIIKLFGHHRCMLREELYLYPVPDCPIELRRTVNTEWHLYTLVPIAKELTFTNMAFVTFESIYNLKEEYTLDLDTLTVQLSFRSLLPVERNEYHVIPWCSFNKFTETTIENQDNHHVFEYFRNSVPDSSCTGLKSSMEVQMHKLFEHLMRSDHMDIDFDLIDPILDNALVCNTFHRYILTKRMSDILYTAIAWRRYVIAVDVWNVATIEKKVGKKMVKTTGNQIIFSGIIDPAIFCFPGVQTIRFAVELKYLGAKKKLSYIKPTSTTSQTRNTNRPSSQQDTESPTFAIIKICLLAPLGQVYEELKVFRESFISQNRLLYCKGELHNTEPLPLSKIQRDAYTRLDVFMRDTIRYIVDKNVHSIEDKRSHFCCALQNLTNILLKVIGCDFNMRVPTSTSIEFANLCAVAYNELEQRAHNLLEKIEAEGLDELVANKQERIDNLIDHMNAIKIMNAVGDKRMANYFYEKVIGWMIGHFKDKLFVSRAERTNTFASLFEFYDLIANMERGEYVAAKAFFKTQKLLSVMHDYLAGWIRIYLDYVSTRDDPDPLVSANATECLLNSIMKYAENNDRQLDGWILLYCYYKRFDYAPGHSYARWRLEDHLKKPRASSSTAPYSLWGISLNVYPTFDHQRGYVFYESFKMFVRLGLYEFGQVIFEDVQHECSLAESYMISTQLRIFLNQLDPDFQVTTFSFEGSGAEELLVGFNAQLNGNVEYYLGNMESAAEYYTHNLQQCRAATPGRDNFLLSKFRLAYLAFEAGNYQLTIDALHYPSVGKLLALVGNYLMGKAYYKLNEHNKAMECFIQCTTFGSHVPDIWGYLALINLQMGNNMNALTCWKYARVDPTKGIRDETIFDELDMIDIDTVDLYVDYPSPTNSGTSILGEDDDD</sequence>
<dbReference type="PANTHER" id="PTHR44314:SF1">
    <property type="entry name" value="CILIA- AND FLAGELLA-ASSOCIATED PROTEIN 70"/>
    <property type="match status" value="1"/>
</dbReference>
<gene>
    <name evidence="5" type="primary">Dvir\GJ19476</name>
    <name evidence="5" type="ORF">Dvir_GJ19476</name>
</gene>